<protein>
    <submittedName>
        <fullName evidence="1">Formyl transferase</fullName>
    </submittedName>
</protein>
<dbReference type="GO" id="GO:0016740">
    <property type="term" value="F:transferase activity"/>
    <property type="evidence" value="ECO:0007669"/>
    <property type="project" value="UniProtKB-KW"/>
</dbReference>
<feature type="non-terminal residue" evidence="1">
    <location>
        <position position="1"/>
    </location>
</feature>
<dbReference type="AlphaFoldDB" id="A0A354YWS4"/>
<accession>A0A354YWS4</accession>
<reference evidence="1 2" key="1">
    <citation type="journal article" date="2018" name="Nat. Biotechnol.">
        <title>A standardized bacterial taxonomy based on genome phylogeny substantially revises the tree of life.</title>
        <authorList>
            <person name="Parks D.H."/>
            <person name="Chuvochina M."/>
            <person name="Waite D.W."/>
            <person name="Rinke C."/>
            <person name="Skarshewski A."/>
            <person name="Chaumeil P.A."/>
            <person name="Hugenholtz P."/>
        </authorList>
    </citation>
    <scope>NUCLEOTIDE SEQUENCE [LARGE SCALE GENOMIC DNA]</scope>
    <source>
        <strain evidence="1">UBA10948</strain>
    </source>
</reference>
<sequence>KQDNGGSYHRSKDKDKYLYLLTKGWDTPIRNIIGKAL</sequence>
<organism evidence="1 2">
    <name type="scientific">Syntrophomonas wolfei</name>
    <dbReference type="NCBI Taxonomy" id="863"/>
    <lineage>
        <taxon>Bacteria</taxon>
        <taxon>Bacillati</taxon>
        <taxon>Bacillota</taxon>
        <taxon>Clostridia</taxon>
        <taxon>Eubacteriales</taxon>
        <taxon>Syntrophomonadaceae</taxon>
        <taxon>Syntrophomonas</taxon>
    </lineage>
</organism>
<dbReference type="EMBL" id="DNZF01000096">
    <property type="protein sequence ID" value="HBK53166.1"/>
    <property type="molecule type" value="Genomic_DNA"/>
</dbReference>
<gene>
    <name evidence="1" type="ORF">DDZ44_04420</name>
</gene>
<comment type="caution">
    <text evidence="1">The sequence shown here is derived from an EMBL/GenBank/DDBJ whole genome shotgun (WGS) entry which is preliminary data.</text>
</comment>
<dbReference type="Proteomes" id="UP000263273">
    <property type="component" value="Unassembled WGS sequence"/>
</dbReference>
<evidence type="ECO:0000313" key="2">
    <source>
        <dbReference type="Proteomes" id="UP000263273"/>
    </source>
</evidence>
<evidence type="ECO:0000313" key="1">
    <source>
        <dbReference type="EMBL" id="HBK53166.1"/>
    </source>
</evidence>
<proteinExistence type="predicted"/>
<name>A0A354YWS4_9FIRM</name>
<keyword evidence="1" id="KW-0808">Transferase</keyword>